<proteinExistence type="predicted"/>
<dbReference type="RefSeq" id="WP_114999488.1">
    <property type="nucleotide sequence ID" value="NZ_UFXS01000001.1"/>
</dbReference>
<organism evidence="3 4">
    <name type="scientific">Empedobacter falsenii</name>
    <dbReference type="NCBI Taxonomy" id="343874"/>
    <lineage>
        <taxon>Bacteria</taxon>
        <taxon>Pseudomonadati</taxon>
        <taxon>Bacteroidota</taxon>
        <taxon>Flavobacteriia</taxon>
        <taxon>Flavobacteriales</taxon>
        <taxon>Weeksellaceae</taxon>
        <taxon>Empedobacter</taxon>
    </lineage>
</organism>
<dbReference type="EMBL" id="UFXS01000001">
    <property type="protein sequence ID" value="STD55031.1"/>
    <property type="molecule type" value="Genomic_DNA"/>
</dbReference>
<reference evidence="3 4" key="1">
    <citation type="submission" date="2018-06" db="EMBL/GenBank/DDBJ databases">
        <authorList>
            <consortium name="Pathogen Informatics"/>
            <person name="Doyle S."/>
        </authorList>
    </citation>
    <scope>NUCLEOTIDE SEQUENCE [LARGE SCALE GENOMIC DNA]</scope>
    <source>
        <strain evidence="3 4">NCTC13456</strain>
    </source>
</reference>
<evidence type="ECO:0000256" key="1">
    <source>
        <dbReference type="SAM" id="Coils"/>
    </source>
</evidence>
<evidence type="ECO:0000313" key="4">
    <source>
        <dbReference type="Proteomes" id="UP000254737"/>
    </source>
</evidence>
<dbReference type="STRING" id="343874.GCA_000805695_02754"/>
<feature type="domain" description="DUF4240" evidence="2">
    <location>
        <begin position="23"/>
        <end position="147"/>
    </location>
</feature>
<keyword evidence="1" id="KW-0175">Coiled coil</keyword>
<dbReference type="AlphaFoldDB" id="A0A376G4X6"/>
<name>A0A376G4X6_9FLAO</name>
<feature type="coiled-coil region" evidence="1">
    <location>
        <begin position="31"/>
        <end position="58"/>
    </location>
</feature>
<sequence length="219" mass="26344">MDFLDDLFNSSTLPTERVSRMLEEDLFWQIIENSLLNANNLQDQEKALEQELEDLTAEDIIGFQLRLEFYSYSLHSPEIWCAACIMNDDTDPTHFYYFKNWIISQGQELFEKAILNPDNLADYFNEGFNEDDLYEFEDFHLIADDVFYEKFEHKIIDFVNKECFKFYTEKSPKPEFDWDDENLTNLQIICPRLFKVFIEDYSPDDDEMEDDFDDEDEFL</sequence>
<protein>
    <recommendedName>
        <fullName evidence="2">DUF4240 domain-containing protein</fullName>
    </recommendedName>
</protein>
<evidence type="ECO:0000313" key="3">
    <source>
        <dbReference type="EMBL" id="STD55031.1"/>
    </source>
</evidence>
<dbReference type="Proteomes" id="UP000254737">
    <property type="component" value="Unassembled WGS sequence"/>
</dbReference>
<gene>
    <name evidence="3" type="ORF">NCTC13456_01326</name>
</gene>
<dbReference type="Pfam" id="PF14024">
    <property type="entry name" value="DUF4240"/>
    <property type="match status" value="1"/>
</dbReference>
<evidence type="ECO:0000259" key="2">
    <source>
        <dbReference type="Pfam" id="PF14024"/>
    </source>
</evidence>
<accession>A0A376G4X6</accession>
<dbReference type="InterPro" id="IPR025334">
    <property type="entry name" value="DUF4240"/>
</dbReference>